<dbReference type="Gene3D" id="3.20.20.150">
    <property type="entry name" value="Divalent-metal-dependent TIM barrel enzymes"/>
    <property type="match status" value="1"/>
</dbReference>
<evidence type="ECO:0000259" key="1">
    <source>
        <dbReference type="Pfam" id="PF01261"/>
    </source>
</evidence>
<organism evidence="2 3">
    <name type="scientific">Granulicella mallensis (strain ATCC BAA-1857 / DSM 23137 / MP5ACTX8)</name>
    <dbReference type="NCBI Taxonomy" id="682795"/>
    <lineage>
        <taxon>Bacteria</taxon>
        <taxon>Pseudomonadati</taxon>
        <taxon>Acidobacteriota</taxon>
        <taxon>Terriglobia</taxon>
        <taxon>Terriglobales</taxon>
        <taxon>Acidobacteriaceae</taxon>
        <taxon>Granulicella</taxon>
    </lineage>
</organism>
<dbReference type="AlphaFoldDB" id="G8NV37"/>
<evidence type="ECO:0000313" key="3">
    <source>
        <dbReference type="Proteomes" id="UP000007113"/>
    </source>
</evidence>
<gene>
    <name evidence="2" type="ordered locus">AciX8_4536</name>
</gene>
<dbReference type="KEGG" id="gma:AciX8_4536"/>
<dbReference type="InterPro" id="IPR050312">
    <property type="entry name" value="IolE/XylAMocC-like"/>
</dbReference>
<keyword evidence="3" id="KW-1185">Reference proteome</keyword>
<dbReference type="InterPro" id="IPR013022">
    <property type="entry name" value="Xyl_isomerase-like_TIM-brl"/>
</dbReference>
<dbReference type="InterPro" id="IPR036237">
    <property type="entry name" value="Xyl_isomerase-like_sf"/>
</dbReference>
<dbReference type="PANTHER" id="PTHR12110">
    <property type="entry name" value="HYDROXYPYRUVATE ISOMERASE"/>
    <property type="match status" value="1"/>
</dbReference>
<keyword evidence="2" id="KW-0413">Isomerase</keyword>
<dbReference type="GO" id="GO:0016853">
    <property type="term" value="F:isomerase activity"/>
    <property type="evidence" value="ECO:0007669"/>
    <property type="project" value="UniProtKB-KW"/>
</dbReference>
<dbReference type="EMBL" id="CP003130">
    <property type="protein sequence ID" value="AEU38807.1"/>
    <property type="molecule type" value="Genomic_DNA"/>
</dbReference>
<protein>
    <submittedName>
        <fullName evidence="2">Xylose isomerase domain-containing protein TIM barrel</fullName>
    </submittedName>
</protein>
<dbReference type="STRING" id="682795.AciX8_4536"/>
<feature type="domain" description="Xylose isomerase-like TIM barrel" evidence="1">
    <location>
        <begin position="63"/>
        <end position="274"/>
    </location>
</feature>
<dbReference type="PANTHER" id="PTHR12110:SF41">
    <property type="entry name" value="INOSOSE DEHYDRATASE"/>
    <property type="match status" value="1"/>
</dbReference>
<accession>G8NV37</accession>
<dbReference type="HOGENOM" id="CLU_059523_1_2_0"/>
<reference evidence="2 3" key="1">
    <citation type="submission" date="2011-11" db="EMBL/GenBank/DDBJ databases">
        <title>Complete sequence of Granulicella mallensis MP5ACTX8.</title>
        <authorList>
            <consortium name="US DOE Joint Genome Institute"/>
            <person name="Lucas S."/>
            <person name="Copeland A."/>
            <person name="Lapidus A."/>
            <person name="Cheng J.-F."/>
            <person name="Goodwin L."/>
            <person name="Pitluck S."/>
            <person name="Peters L."/>
            <person name="Lu M."/>
            <person name="Detter J.C."/>
            <person name="Han C."/>
            <person name="Tapia R."/>
            <person name="Land M."/>
            <person name="Hauser L."/>
            <person name="Kyrpides N."/>
            <person name="Ivanova N."/>
            <person name="Mikhailova N."/>
            <person name="Pagani I."/>
            <person name="Rawat S."/>
            <person name="Mannisto M."/>
            <person name="Haggblom M."/>
            <person name="Woyke T."/>
        </authorList>
    </citation>
    <scope>NUCLEOTIDE SEQUENCE [LARGE SCALE GENOMIC DNA]</scope>
    <source>
        <strain evidence="3">ATCC BAA-1857 / DSM 23137 / MP5ACTX8</strain>
    </source>
</reference>
<name>G8NV37_GRAMM</name>
<proteinExistence type="predicted"/>
<dbReference type="eggNOG" id="COG1082">
    <property type="taxonomic scope" value="Bacteria"/>
</dbReference>
<evidence type="ECO:0000313" key="2">
    <source>
        <dbReference type="EMBL" id="AEU38807.1"/>
    </source>
</evidence>
<dbReference type="Pfam" id="PF01261">
    <property type="entry name" value="AP_endonuc_2"/>
    <property type="match status" value="1"/>
</dbReference>
<dbReference type="SUPFAM" id="SSF51658">
    <property type="entry name" value="Xylose isomerase-like"/>
    <property type="match status" value="1"/>
</dbReference>
<dbReference type="Proteomes" id="UP000007113">
    <property type="component" value="Chromosome"/>
</dbReference>
<sequence precursor="true">MPQRLRETMSFLPSCNRRVFLQSLSATALLATVRPVWGKTIPPIGAQLYTLRKEVVKDLPGTLAAVRKIGITQVEAFPTVYNHPAPELKRIIEDAGLTCPSAHFDYDKLEESVDYAKALGLSYMVCPMLPKAMWSADGFVQAAARYNMIGAKAKSLGMKFAFHNHNYEFLPIKRSGLPDTTGLQLLLEHTDPKLVFWEEDCYWVAQSGNDPLALLKQNERRVRLLHLKDRRANVPTNFAMSKESAFYTEVGTGTIAWPPILKIARETGALLFIEQDETAGPPLESLAISYQNLRKYLA</sequence>